<organism evidence="9 10">
    <name type="scientific">Cuscuta europaea</name>
    <name type="common">European dodder</name>
    <dbReference type="NCBI Taxonomy" id="41803"/>
    <lineage>
        <taxon>Eukaryota</taxon>
        <taxon>Viridiplantae</taxon>
        <taxon>Streptophyta</taxon>
        <taxon>Embryophyta</taxon>
        <taxon>Tracheophyta</taxon>
        <taxon>Spermatophyta</taxon>
        <taxon>Magnoliopsida</taxon>
        <taxon>eudicotyledons</taxon>
        <taxon>Gunneridae</taxon>
        <taxon>Pentapetalae</taxon>
        <taxon>asterids</taxon>
        <taxon>lamiids</taxon>
        <taxon>Solanales</taxon>
        <taxon>Convolvulaceae</taxon>
        <taxon>Cuscuteae</taxon>
        <taxon>Cuscuta</taxon>
        <taxon>Cuscuta subgen. Cuscuta</taxon>
    </lineage>
</organism>
<gene>
    <name evidence="9" type="ORF">CEURO_LOCUS3376</name>
</gene>
<name>A0A9P1DZW3_CUSEU</name>
<dbReference type="InterPro" id="IPR001915">
    <property type="entry name" value="Peptidase_M48"/>
</dbReference>
<keyword evidence="1 6" id="KW-0645">Protease</keyword>
<dbReference type="PANTHER" id="PTHR22726">
    <property type="entry name" value="METALLOENDOPEPTIDASE OMA1"/>
    <property type="match status" value="1"/>
</dbReference>
<dbReference type="GO" id="GO:0004222">
    <property type="term" value="F:metalloendopeptidase activity"/>
    <property type="evidence" value="ECO:0007669"/>
    <property type="project" value="InterPro"/>
</dbReference>
<accession>A0A9P1DZW3</accession>
<sequence>MGWYRRSRLGLDALMLSAAKISPRSPVFEIISRAKFRSGSPHVSSQFPRNTSIFQPVFQQNHYKTQFLVQSRRCYYVDRYQVRHFRPRGPDRWFQNPRNVFIAVVVGSGFVISIYFGNLETIPYTKRTHFVLLSTSLEKNLGENEFKKLKESFKDKILPSIHPESVRVQLIASDIIGALQRGLRKEQVWSDIHYTSSEGVERSNRTSYDRETLMATSPLSDKWEDNEVLDDKWIEKSRKEGKKKGKESATAHLEGLNWEILVVNDPMVNAFCLPGGKIVVFSGLFKHFKSDAEIAAIIGHEVAHAVARHSAEEISKRLWLTIIQLVLYQFVMPDVVNTMSTLFLNLPFTRRMEMEADYIGLLLMASAGFDPRFAPKVYEKLGKISGDSALKDYLSTHPSGKKRAESLSRAGVMDEALNIYRDIQSGKGVEGFL</sequence>
<keyword evidence="7" id="KW-0472">Membrane</keyword>
<keyword evidence="2" id="KW-0479">Metal-binding</keyword>
<protein>
    <recommendedName>
        <fullName evidence="8">Peptidase M48 domain-containing protein</fullName>
    </recommendedName>
</protein>
<dbReference type="OrthoDB" id="7464992at2759"/>
<keyword evidence="3 6" id="KW-0378">Hydrolase</keyword>
<feature type="transmembrane region" description="Helical" evidence="7">
    <location>
        <begin position="100"/>
        <end position="117"/>
    </location>
</feature>
<dbReference type="AlphaFoldDB" id="A0A9P1DZW3"/>
<dbReference type="CDD" id="cd07331">
    <property type="entry name" value="M48C_Oma1_like"/>
    <property type="match status" value="1"/>
</dbReference>
<evidence type="ECO:0000256" key="7">
    <source>
        <dbReference type="SAM" id="Phobius"/>
    </source>
</evidence>
<dbReference type="Pfam" id="PF01435">
    <property type="entry name" value="Peptidase_M48"/>
    <property type="match status" value="1"/>
</dbReference>
<reference evidence="9" key="1">
    <citation type="submission" date="2022-07" db="EMBL/GenBank/DDBJ databases">
        <authorList>
            <person name="Macas J."/>
            <person name="Novak P."/>
            <person name="Neumann P."/>
        </authorList>
    </citation>
    <scope>NUCLEOTIDE SEQUENCE</scope>
</reference>
<keyword evidence="10" id="KW-1185">Reference proteome</keyword>
<evidence type="ECO:0000256" key="3">
    <source>
        <dbReference type="ARBA" id="ARBA00022801"/>
    </source>
</evidence>
<comment type="similarity">
    <text evidence="6">Belongs to the peptidase M48 family.</text>
</comment>
<comment type="caution">
    <text evidence="9">The sequence shown here is derived from an EMBL/GenBank/DDBJ whole genome shotgun (WGS) entry which is preliminary data.</text>
</comment>
<evidence type="ECO:0000259" key="8">
    <source>
        <dbReference type="Pfam" id="PF01435"/>
    </source>
</evidence>
<dbReference type="PANTHER" id="PTHR22726:SF1">
    <property type="entry name" value="METALLOENDOPEPTIDASE OMA1, MITOCHONDRIAL"/>
    <property type="match status" value="1"/>
</dbReference>
<dbReference type="Proteomes" id="UP001152484">
    <property type="component" value="Unassembled WGS sequence"/>
</dbReference>
<dbReference type="InterPro" id="IPR051156">
    <property type="entry name" value="Mito/Outer_Membr_Metalloprot"/>
</dbReference>
<evidence type="ECO:0000256" key="4">
    <source>
        <dbReference type="ARBA" id="ARBA00022833"/>
    </source>
</evidence>
<evidence type="ECO:0000256" key="6">
    <source>
        <dbReference type="RuleBase" id="RU003983"/>
    </source>
</evidence>
<proteinExistence type="inferred from homology"/>
<feature type="domain" description="Peptidase M48" evidence="8">
    <location>
        <begin position="250"/>
        <end position="408"/>
    </location>
</feature>
<evidence type="ECO:0000256" key="1">
    <source>
        <dbReference type="ARBA" id="ARBA00022670"/>
    </source>
</evidence>
<keyword evidence="7" id="KW-1133">Transmembrane helix</keyword>
<dbReference type="GO" id="GO:0016020">
    <property type="term" value="C:membrane"/>
    <property type="evidence" value="ECO:0007669"/>
    <property type="project" value="TreeGrafter"/>
</dbReference>
<comment type="cofactor">
    <cofactor evidence="6">
        <name>Zn(2+)</name>
        <dbReference type="ChEBI" id="CHEBI:29105"/>
    </cofactor>
    <text evidence="6">Binds 1 zinc ion per subunit.</text>
</comment>
<evidence type="ECO:0000256" key="5">
    <source>
        <dbReference type="ARBA" id="ARBA00023049"/>
    </source>
</evidence>
<keyword evidence="7" id="KW-0812">Transmembrane</keyword>
<keyword evidence="4 6" id="KW-0862">Zinc</keyword>
<evidence type="ECO:0000313" key="10">
    <source>
        <dbReference type="Proteomes" id="UP001152484"/>
    </source>
</evidence>
<keyword evidence="5 6" id="KW-0482">Metalloprotease</keyword>
<dbReference type="EMBL" id="CAMAPE010000005">
    <property type="protein sequence ID" value="CAH9069801.1"/>
    <property type="molecule type" value="Genomic_DNA"/>
</dbReference>
<evidence type="ECO:0000256" key="2">
    <source>
        <dbReference type="ARBA" id="ARBA00022723"/>
    </source>
</evidence>
<dbReference type="GO" id="GO:0046872">
    <property type="term" value="F:metal ion binding"/>
    <property type="evidence" value="ECO:0007669"/>
    <property type="project" value="UniProtKB-KW"/>
</dbReference>
<dbReference type="GO" id="GO:0051603">
    <property type="term" value="P:proteolysis involved in protein catabolic process"/>
    <property type="evidence" value="ECO:0007669"/>
    <property type="project" value="TreeGrafter"/>
</dbReference>
<evidence type="ECO:0000313" key="9">
    <source>
        <dbReference type="EMBL" id="CAH9069801.1"/>
    </source>
</evidence>
<dbReference type="Gene3D" id="3.30.2010.10">
    <property type="entry name" value="Metalloproteases ('zincins'), catalytic domain"/>
    <property type="match status" value="1"/>
</dbReference>